<dbReference type="EMBL" id="BONW01000057">
    <property type="protein sequence ID" value="GIG93284.1"/>
    <property type="molecule type" value="Genomic_DNA"/>
</dbReference>
<evidence type="ECO:0000313" key="2">
    <source>
        <dbReference type="EMBL" id="GIG93284.1"/>
    </source>
</evidence>
<organism evidence="2 3">
    <name type="scientific">Plantactinospora endophytica</name>
    <dbReference type="NCBI Taxonomy" id="673535"/>
    <lineage>
        <taxon>Bacteria</taxon>
        <taxon>Bacillati</taxon>
        <taxon>Actinomycetota</taxon>
        <taxon>Actinomycetes</taxon>
        <taxon>Micromonosporales</taxon>
        <taxon>Micromonosporaceae</taxon>
        <taxon>Plantactinospora</taxon>
    </lineage>
</organism>
<proteinExistence type="predicted"/>
<feature type="compositionally biased region" description="Basic residues" evidence="1">
    <location>
        <begin position="32"/>
        <end position="43"/>
    </location>
</feature>
<name>A0ABQ4EF02_9ACTN</name>
<gene>
    <name evidence="2" type="ORF">Pen02_82200</name>
</gene>
<feature type="compositionally biased region" description="Low complexity" evidence="1">
    <location>
        <begin position="110"/>
        <end position="119"/>
    </location>
</feature>
<sequence>MGAVGPVRTRQAVGDRGGSRTPWGSSWPTPQRYRRTSSRRSRRSINAQICRPDIALTRGAGGAAGSKEHQTQAGNEETHHSTATARRWHRLHPARDVTILICRRARGAPAAHRSQSAAAYGWHAAPDHADERMPSGASRD</sequence>
<feature type="compositionally biased region" description="Basic and acidic residues" evidence="1">
    <location>
        <begin position="125"/>
        <end position="140"/>
    </location>
</feature>
<evidence type="ECO:0000313" key="3">
    <source>
        <dbReference type="Proteomes" id="UP000646749"/>
    </source>
</evidence>
<feature type="region of interest" description="Disordered" evidence="1">
    <location>
        <begin position="1"/>
        <end position="90"/>
    </location>
</feature>
<feature type="compositionally biased region" description="Basic and acidic residues" evidence="1">
    <location>
        <begin position="66"/>
        <end position="80"/>
    </location>
</feature>
<keyword evidence="3" id="KW-1185">Reference proteome</keyword>
<protein>
    <submittedName>
        <fullName evidence="2">Uncharacterized protein</fullName>
    </submittedName>
</protein>
<reference evidence="2 3" key="1">
    <citation type="submission" date="2021-01" db="EMBL/GenBank/DDBJ databases">
        <title>Whole genome shotgun sequence of Plantactinospora endophytica NBRC 110450.</title>
        <authorList>
            <person name="Komaki H."/>
            <person name="Tamura T."/>
        </authorList>
    </citation>
    <scope>NUCLEOTIDE SEQUENCE [LARGE SCALE GENOMIC DNA]</scope>
    <source>
        <strain evidence="2 3">NBRC 110450</strain>
    </source>
</reference>
<accession>A0ABQ4EF02</accession>
<comment type="caution">
    <text evidence="2">The sequence shown here is derived from an EMBL/GenBank/DDBJ whole genome shotgun (WGS) entry which is preliminary data.</text>
</comment>
<evidence type="ECO:0000256" key="1">
    <source>
        <dbReference type="SAM" id="MobiDB-lite"/>
    </source>
</evidence>
<dbReference type="Proteomes" id="UP000646749">
    <property type="component" value="Unassembled WGS sequence"/>
</dbReference>
<feature type="region of interest" description="Disordered" evidence="1">
    <location>
        <begin position="110"/>
        <end position="140"/>
    </location>
</feature>